<evidence type="ECO:0000256" key="1">
    <source>
        <dbReference type="PROSITE-ProRule" id="PRU00464"/>
    </source>
</evidence>
<dbReference type="EMBL" id="KC246785">
    <property type="protein sequence ID" value="AHF24131.1"/>
    <property type="molecule type" value="Genomic_DNA"/>
</dbReference>
<feature type="domain" description="HIT" evidence="2">
    <location>
        <begin position="9"/>
        <end position="112"/>
    </location>
</feature>
<evidence type="ECO:0000259" key="2">
    <source>
        <dbReference type="PROSITE" id="PS51084"/>
    </source>
</evidence>
<dbReference type="Gene3D" id="3.30.428.10">
    <property type="entry name" value="HIT-like"/>
    <property type="match status" value="1"/>
</dbReference>
<dbReference type="AlphaFoldDB" id="W0FHD0"/>
<protein>
    <submittedName>
        <fullName evidence="3">Histidine triad protein</fullName>
    </submittedName>
</protein>
<dbReference type="InterPro" id="IPR011146">
    <property type="entry name" value="HIT-like"/>
</dbReference>
<dbReference type="GO" id="GO:0003824">
    <property type="term" value="F:catalytic activity"/>
    <property type="evidence" value="ECO:0007669"/>
    <property type="project" value="InterPro"/>
</dbReference>
<dbReference type="InterPro" id="IPR036265">
    <property type="entry name" value="HIT-like_sf"/>
</dbReference>
<name>W0FHD0_9BACT</name>
<reference evidence="3" key="1">
    <citation type="journal article" date="2013" name="PLoS ONE">
        <title>Metagenomic insights into the carbohydrate-active enzymes carried by the microorganisms adhering to solid digesta in the rumen of cows.</title>
        <authorList>
            <person name="Wang L."/>
            <person name="Hatem A."/>
            <person name="Catalyurek U.V."/>
            <person name="Morrison M."/>
            <person name="Yu Z."/>
        </authorList>
    </citation>
    <scope>NUCLEOTIDE SEQUENCE</scope>
</reference>
<organism evidence="3">
    <name type="scientific">uncultured bacterium Contig46</name>
    <dbReference type="NCBI Taxonomy" id="1393580"/>
    <lineage>
        <taxon>Bacteria</taxon>
        <taxon>environmental samples</taxon>
    </lineage>
</organism>
<dbReference type="Pfam" id="PF01230">
    <property type="entry name" value="HIT"/>
    <property type="match status" value="1"/>
</dbReference>
<evidence type="ECO:0000313" key="3">
    <source>
        <dbReference type="EMBL" id="AHF24131.1"/>
    </source>
</evidence>
<dbReference type="PROSITE" id="PS51084">
    <property type="entry name" value="HIT_2"/>
    <property type="match status" value="1"/>
</dbReference>
<sequence>MTEEIRNCSYCSEGELLDAFGIKIGELPMSKVILFKEQSHRGRVIVACKKHVDDITGLSREERIQFMEDVNHVAEVLHELFHPDKINFGAYGDTMHHLHFHLVPKYRDGFEWGGVFAMNPGRETLSGQQYDELTALIRSRL</sequence>
<proteinExistence type="predicted"/>
<accession>W0FHD0</accession>
<dbReference type="SUPFAM" id="SSF54197">
    <property type="entry name" value="HIT-like"/>
    <property type="match status" value="1"/>
</dbReference>
<feature type="short sequence motif" description="Histidine triad motif" evidence="1">
    <location>
        <begin position="97"/>
        <end position="101"/>
    </location>
</feature>